<proteinExistence type="predicted"/>
<dbReference type="Proteomes" id="UP001172102">
    <property type="component" value="Unassembled WGS sequence"/>
</dbReference>
<evidence type="ECO:0000256" key="3">
    <source>
        <dbReference type="ARBA" id="ARBA00022833"/>
    </source>
</evidence>
<dbReference type="EMBL" id="JAUKUA010000009">
    <property type="protein sequence ID" value="KAK0702359.1"/>
    <property type="molecule type" value="Genomic_DNA"/>
</dbReference>
<evidence type="ECO:0000313" key="6">
    <source>
        <dbReference type="EMBL" id="KAK0702359.1"/>
    </source>
</evidence>
<gene>
    <name evidence="6" type="ORF">B0H67DRAFT_395172</name>
</gene>
<dbReference type="SUPFAM" id="SSF144232">
    <property type="entry name" value="HIT/MYND zinc finger-like"/>
    <property type="match status" value="1"/>
</dbReference>
<keyword evidence="3" id="KW-0862">Zinc</keyword>
<sequence length="251" mass="27511">MDKVPLCAQCNNRAELSCPDCHVLLYCSSTCASGDASAHELICPAFASPPPKPASEQKHVLSILFPSEDTTPALVWVKIDGFVDEDTGISFQEAETAPFFGRNGDFPEATVTPEALHCERNRVRNRETRSMLEIWSVQESKSPSGGENKCIRSLAAGRDGPFHRFEGPVLVLAMTRPTGFMVDPGAYQDSQLRDFWDALDFVLDYGNDLHTKKIQEALNSLGGGQVEEITTRRAVETSLPAVETSESFEVA</sequence>
<dbReference type="Pfam" id="PF01753">
    <property type="entry name" value="zf-MYND"/>
    <property type="match status" value="1"/>
</dbReference>
<keyword evidence="2 4" id="KW-0863">Zinc-finger</keyword>
<evidence type="ECO:0000256" key="4">
    <source>
        <dbReference type="PROSITE-ProRule" id="PRU00134"/>
    </source>
</evidence>
<comment type="caution">
    <text evidence="6">The sequence shown here is derived from an EMBL/GenBank/DDBJ whole genome shotgun (WGS) entry which is preliminary data.</text>
</comment>
<keyword evidence="1" id="KW-0479">Metal-binding</keyword>
<dbReference type="AlphaFoldDB" id="A0AA39ZRI5"/>
<accession>A0AA39ZRI5</accession>
<evidence type="ECO:0000313" key="7">
    <source>
        <dbReference type="Proteomes" id="UP001172102"/>
    </source>
</evidence>
<reference evidence="6" key="1">
    <citation type="submission" date="2023-06" db="EMBL/GenBank/DDBJ databases">
        <title>Genome-scale phylogeny and comparative genomics of the fungal order Sordariales.</title>
        <authorList>
            <consortium name="Lawrence Berkeley National Laboratory"/>
            <person name="Hensen N."/>
            <person name="Bonometti L."/>
            <person name="Westerberg I."/>
            <person name="Brannstrom I.O."/>
            <person name="Guillou S."/>
            <person name="Cros-Aarteil S."/>
            <person name="Calhoun S."/>
            <person name="Haridas S."/>
            <person name="Kuo A."/>
            <person name="Mondo S."/>
            <person name="Pangilinan J."/>
            <person name="Riley R."/>
            <person name="Labutti K."/>
            <person name="Andreopoulos B."/>
            <person name="Lipzen A."/>
            <person name="Chen C."/>
            <person name="Yanf M."/>
            <person name="Daum C."/>
            <person name="Ng V."/>
            <person name="Clum A."/>
            <person name="Steindorff A."/>
            <person name="Ohm R."/>
            <person name="Martin F."/>
            <person name="Silar P."/>
            <person name="Natvig D."/>
            <person name="Lalanne C."/>
            <person name="Gautier V."/>
            <person name="Ament-Velasquez S.L."/>
            <person name="Kruys A."/>
            <person name="Hutchinson M.I."/>
            <person name="Powell A.J."/>
            <person name="Barry K."/>
            <person name="Miller A.N."/>
            <person name="Grigoriev I.V."/>
            <person name="Debuchy R."/>
            <person name="Gladieux P."/>
            <person name="Thoren M.H."/>
            <person name="Johannesson H."/>
        </authorList>
    </citation>
    <scope>NUCLEOTIDE SEQUENCE</scope>
    <source>
        <strain evidence="6">SMH4607-1</strain>
    </source>
</reference>
<evidence type="ECO:0000256" key="2">
    <source>
        <dbReference type="ARBA" id="ARBA00022771"/>
    </source>
</evidence>
<name>A0AA39ZRI5_9PEZI</name>
<dbReference type="PROSITE" id="PS01360">
    <property type="entry name" value="ZF_MYND_1"/>
    <property type="match status" value="1"/>
</dbReference>
<feature type="domain" description="MYND-type" evidence="5">
    <location>
        <begin position="7"/>
        <end position="43"/>
    </location>
</feature>
<dbReference type="PROSITE" id="PS50865">
    <property type="entry name" value="ZF_MYND_2"/>
    <property type="match status" value="1"/>
</dbReference>
<dbReference type="InterPro" id="IPR002893">
    <property type="entry name" value="Znf_MYND"/>
</dbReference>
<evidence type="ECO:0000259" key="5">
    <source>
        <dbReference type="PROSITE" id="PS50865"/>
    </source>
</evidence>
<evidence type="ECO:0000256" key="1">
    <source>
        <dbReference type="ARBA" id="ARBA00022723"/>
    </source>
</evidence>
<dbReference type="GO" id="GO:0008270">
    <property type="term" value="F:zinc ion binding"/>
    <property type="evidence" value="ECO:0007669"/>
    <property type="project" value="UniProtKB-KW"/>
</dbReference>
<organism evidence="6 7">
    <name type="scientific">Lasiosphaeris hirsuta</name>
    <dbReference type="NCBI Taxonomy" id="260670"/>
    <lineage>
        <taxon>Eukaryota</taxon>
        <taxon>Fungi</taxon>
        <taxon>Dikarya</taxon>
        <taxon>Ascomycota</taxon>
        <taxon>Pezizomycotina</taxon>
        <taxon>Sordariomycetes</taxon>
        <taxon>Sordariomycetidae</taxon>
        <taxon>Sordariales</taxon>
        <taxon>Lasiosphaeriaceae</taxon>
        <taxon>Lasiosphaeris</taxon>
    </lineage>
</organism>
<keyword evidence="7" id="KW-1185">Reference proteome</keyword>
<protein>
    <recommendedName>
        <fullName evidence="5">MYND-type domain-containing protein</fullName>
    </recommendedName>
</protein>
<dbReference type="Gene3D" id="6.10.140.2220">
    <property type="match status" value="1"/>
</dbReference>